<dbReference type="InterPro" id="IPR050887">
    <property type="entry name" value="Beta-mannosidase_GH2"/>
</dbReference>
<dbReference type="SUPFAM" id="SSF51445">
    <property type="entry name" value="(Trans)glycosidases"/>
    <property type="match status" value="1"/>
</dbReference>
<reference evidence="8 9" key="1">
    <citation type="submission" date="2019-03" db="EMBL/GenBank/DDBJ databases">
        <title>Sequencing the genomes of 1000 actinobacteria strains.</title>
        <authorList>
            <person name="Klenk H.-P."/>
        </authorList>
    </citation>
    <scope>NUCLEOTIDE SEQUENCE [LARGE SCALE GENOMIC DNA]</scope>
    <source>
        <strain evidence="8 9">DSM 18936</strain>
    </source>
</reference>
<dbReference type="Pfam" id="PF22666">
    <property type="entry name" value="Glyco_hydro_2_N2"/>
    <property type="match status" value="1"/>
</dbReference>
<dbReference type="InterPro" id="IPR006102">
    <property type="entry name" value="Ig-like_GH2"/>
</dbReference>
<gene>
    <name evidence="8" type="ORF">BDK89_3178</name>
</gene>
<sequence length="824" mass="91973">MTAPVTTHLHDGWTLHQHRRAEGAPAVEPIPATVPGGVFTDLLAAGVIPDPFESTNEAAVAWVAGCDWRFHGEFTVDDGHLAHDHLELCFDGLDTLAEISINDTIIAVTENMHRRYRFDVAALARPGVNTIDVVVRSATDAAERRREREGDWPTANFGRPFNYIRKMACSWGWDWGPWLTDAGMWRPVRLVAWSAARLGDVRPHVSVDADDHGRLDVEVDVASTGGATVAVAVVDPDGVEVCRHDVAFAGDRVRVALDVGAVRRWWPHTLGDQPLYRLDVSLLQGGQRVDGRSMRIGFRTVELDTTPDANGSAFRFLVNGRPMFVHGINWIPDDVFVSRIDAERYRERIGQAIDANVDLLRVWGGGIYEDDAFYDACDELGVLVWQDFLFACAAYPEHLLADEVEAEARDNVSRLMHHTSLAIWNGNNENIWGFWDWAWQEVLEGRPWGAGFYHELLPSVCAELDPGRPYWPGSPFSGSTDVAPNADAHGCVHVWDVWNQIDLVRYRDRTPRFASEFGWQAPPSVRTLEEYLDPAELNRSSDAWFTHQKAADGDLKLDRGIEPRFGTVDDFDAFCYAAQVVQARAIRTGVEHFRSLKPYCMGTVWWQLNDCWPVTSWAVIDSRTRRKPAWYALRDAYRPRLLTVQPRGDRLVVFAINDTDRPWHVTTEAVRRSATGDIVSSEPVELAVAPDGIASFTLTPTTGARSDVLTVGDVDDDAGRAWWWFALDREAPLPTPNLSFDASHDGDDLVVTVTSDVVVRDLAIFPERVHPDATVDRQLVHLLPGEPATFRISGVAESDLDALTTLPALRHTATLTSLDRPTKA</sequence>
<keyword evidence="4" id="KW-0378">Hydrolase</keyword>
<proteinExistence type="inferred from homology"/>
<keyword evidence="5" id="KW-0326">Glycosidase</keyword>
<dbReference type="Gene3D" id="2.60.120.260">
    <property type="entry name" value="Galactose-binding domain-like"/>
    <property type="match status" value="1"/>
</dbReference>
<dbReference type="Proteomes" id="UP000294558">
    <property type="component" value="Unassembled WGS sequence"/>
</dbReference>
<dbReference type="EC" id="3.2.1.25" evidence="3"/>
<organism evidence="8 9">
    <name type="scientific">Ilumatobacter fluminis</name>
    <dbReference type="NCBI Taxonomy" id="467091"/>
    <lineage>
        <taxon>Bacteria</taxon>
        <taxon>Bacillati</taxon>
        <taxon>Actinomycetota</taxon>
        <taxon>Acidimicrobiia</taxon>
        <taxon>Acidimicrobiales</taxon>
        <taxon>Ilumatobacteraceae</taxon>
        <taxon>Ilumatobacter</taxon>
    </lineage>
</organism>
<evidence type="ECO:0000256" key="2">
    <source>
        <dbReference type="ARBA" id="ARBA00007401"/>
    </source>
</evidence>
<evidence type="ECO:0000313" key="8">
    <source>
        <dbReference type="EMBL" id="TDT17568.1"/>
    </source>
</evidence>
<dbReference type="InterPro" id="IPR008979">
    <property type="entry name" value="Galactose-bd-like_sf"/>
</dbReference>
<dbReference type="InterPro" id="IPR017853">
    <property type="entry name" value="GH"/>
</dbReference>
<evidence type="ECO:0000259" key="7">
    <source>
        <dbReference type="Pfam" id="PF22666"/>
    </source>
</evidence>
<comment type="caution">
    <text evidence="8">The sequence shown here is derived from an EMBL/GenBank/DDBJ whole genome shotgun (WGS) entry which is preliminary data.</text>
</comment>
<dbReference type="GO" id="GO:0004567">
    <property type="term" value="F:beta-mannosidase activity"/>
    <property type="evidence" value="ECO:0007669"/>
    <property type="project" value="UniProtKB-EC"/>
</dbReference>
<accession>A0A4V3EJC5</accession>
<dbReference type="FunFam" id="3.20.20.80:FF:000050">
    <property type="entry name" value="Beta-mannosidase B"/>
    <property type="match status" value="1"/>
</dbReference>
<dbReference type="InterPro" id="IPR013783">
    <property type="entry name" value="Ig-like_fold"/>
</dbReference>
<evidence type="ECO:0000256" key="1">
    <source>
        <dbReference type="ARBA" id="ARBA00000829"/>
    </source>
</evidence>
<evidence type="ECO:0000256" key="3">
    <source>
        <dbReference type="ARBA" id="ARBA00012754"/>
    </source>
</evidence>
<evidence type="ECO:0000259" key="6">
    <source>
        <dbReference type="Pfam" id="PF00703"/>
    </source>
</evidence>
<dbReference type="PANTHER" id="PTHR43730">
    <property type="entry name" value="BETA-MANNOSIDASE"/>
    <property type="match status" value="1"/>
</dbReference>
<evidence type="ECO:0000313" key="9">
    <source>
        <dbReference type="Proteomes" id="UP000294558"/>
    </source>
</evidence>
<keyword evidence="9" id="KW-1185">Reference proteome</keyword>
<dbReference type="Pfam" id="PF00703">
    <property type="entry name" value="Glyco_hydro_2"/>
    <property type="match status" value="1"/>
</dbReference>
<dbReference type="EMBL" id="SOAU01000001">
    <property type="protein sequence ID" value="TDT17568.1"/>
    <property type="molecule type" value="Genomic_DNA"/>
</dbReference>
<dbReference type="GO" id="GO:0006516">
    <property type="term" value="P:glycoprotein catabolic process"/>
    <property type="evidence" value="ECO:0007669"/>
    <property type="project" value="TreeGrafter"/>
</dbReference>
<dbReference type="AlphaFoldDB" id="A0A4V3EJC5"/>
<feature type="domain" description="Beta-mannosidase-like galactose-binding" evidence="7">
    <location>
        <begin position="13"/>
        <end position="186"/>
    </location>
</feature>
<dbReference type="InterPro" id="IPR054593">
    <property type="entry name" value="Beta-mannosidase-like_N2"/>
</dbReference>
<dbReference type="OrthoDB" id="9758603at2"/>
<dbReference type="RefSeq" id="WP_133869852.1">
    <property type="nucleotide sequence ID" value="NZ_SOAU01000001.1"/>
</dbReference>
<dbReference type="InterPro" id="IPR036156">
    <property type="entry name" value="Beta-gal/glucu_dom_sf"/>
</dbReference>
<protein>
    <recommendedName>
        <fullName evidence="3">beta-mannosidase</fullName>
        <ecNumber evidence="3">3.2.1.25</ecNumber>
    </recommendedName>
</protein>
<dbReference type="SUPFAM" id="SSF49785">
    <property type="entry name" value="Galactose-binding domain-like"/>
    <property type="match status" value="1"/>
</dbReference>
<evidence type="ECO:0000256" key="5">
    <source>
        <dbReference type="ARBA" id="ARBA00023295"/>
    </source>
</evidence>
<comment type="catalytic activity">
    <reaction evidence="1">
        <text>Hydrolysis of terminal, non-reducing beta-D-mannose residues in beta-D-mannosides.</text>
        <dbReference type="EC" id="3.2.1.25"/>
    </reaction>
</comment>
<dbReference type="Gene3D" id="3.20.20.80">
    <property type="entry name" value="Glycosidases"/>
    <property type="match status" value="1"/>
</dbReference>
<comment type="similarity">
    <text evidence="2">Belongs to the glycosyl hydrolase 2 family.</text>
</comment>
<dbReference type="GO" id="GO:0005975">
    <property type="term" value="P:carbohydrate metabolic process"/>
    <property type="evidence" value="ECO:0007669"/>
    <property type="project" value="InterPro"/>
</dbReference>
<feature type="domain" description="Glycoside hydrolase family 2 immunoglobulin-like beta-sandwich" evidence="6">
    <location>
        <begin position="198"/>
        <end position="299"/>
    </location>
</feature>
<dbReference type="PANTHER" id="PTHR43730:SF1">
    <property type="entry name" value="BETA-MANNOSIDASE"/>
    <property type="match status" value="1"/>
</dbReference>
<dbReference type="Gene3D" id="2.60.40.10">
    <property type="entry name" value="Immunoglobulins"/>
    <property type="match status" value="1"/>
</dbReference>
<name>A0A4V3EJC5_9ACTN</name>
<dbReference type="SUPFAM" id="SSF49303">
    <property type="entry name" value="beta-Galactosidase/glucuronidase domain"/>
    <property type="match status" value="1"/>
</dbReference>
<evidence type="ECO:0000256" key="4">
    <source>
        <dbReference type="ARBA" id="ARBA00022801"/>
    </source>
</evidence>